<name>G4NUB5_BACS4</name>
<reference evidence="1 2" key="1">
    <citation type="journal article" date="2012" name="J. Bacteriol.">
        <title>Whole-genome sequences of Bacillus subtilis and close relatives.</title>
        <authorList>
            <person name="Earl A.M."/>
            <person name="Eppinger M."/>
            <person name="Fricke W.F."/>
            <person name="Rosovitz M.J."/>
            <person name="Rasko D.A."/>
            <person name="Daugherty S."/>
            <person name="Losick R."/>
            <person name="Kolter R."/>
            <person name="Ravel J."/>
        </authorList>
    </citation>
    <scope>NUCLEOTIDE SEQUENCE [LARGE SCALE GENOMIC DNA]</scope>
    <source>
        <strain evidence="2">DSM 15029 / JCM 12233 / NBRC 101239 / NRRL B-23049 / TU-B-10</strain>
    </source>
</reference>
<organism evidence="1 2">
    <name type="scientific">Bacillus spizizenii (strain DSM 15029 / JCM 12233 / NBRC 101239 / NRRL B-23049 / TU-B-10)</name>
    <name type="common">Bacillus subtilis subsp. spizizenii</name>
    <dbReference type="NCBI Taxonomy" id="1052585"/>
    <lineage>
        <taxon>Bacteria</taxon>
        <taxon>Bacillati</taxon>
        <taxon>Bacillota</taxon>
        <taxon>Bacilli</taxon>
        <taxon>Bacillales</taxon>
        <taxon>Bacillaceae</taxon>
        <taxon>Bacillus</taxon>
    </lineage>
</organism>
<dbReference type="EMBL" id="CP002905">
    <property type="protein sequence ID" value="AEP85701.1"/>
    <property type="molecule type" value="Genomic_DNA"/>
</dbReference>
<keyword evidence="2" id="KW-1185">Reference proteome</keyword>
<gene>
    <name evidence="1" type="ordered locus">GYO_1022</name>
</gene>
<protein>
    <submittedName>
        <fullName evidence="1">Uncharacterized protein</fullName>
    </submittedName>
</protein>
<dbReference type="Proteomes" id="UP000002651">
    <property type="component" value="Chromosome"/>
</dbReference>
<proteinExistence type="predicted"/>
<accession>G4NUB5</accession>
<dbReference type="HOGENOM" id="CLU_3149635_0_0_9"/>
<dbReference type="STRING" id="1052585.GYO_1022"/>
<evidence type="ECO:0000313" key="1">
    <source>
        <dbReference type="EMBL" id="AEP85701.1"/>
    </source>
</evidence>
<dbReference type="KEGG" id="bst:GYO_1022"/>
<dbReference type="AlphaFoldDB" id="G4NUB5"/>
<sequence length="48" mass="5867">MVESTRNMVERKRQTRSAFFILKQFPYLHSTNLQNIFPPIVYLQRYGF</sequence>
<evidence type="ECO:0000313" key="2">
    <source>
        <dbReference type="Proteomes" id="UP000002651"/>
    </source>
</evidence>